<keyword evidence="3" id="KW-1185">Reference proteome</keyword>
<dbReference type="EMBL" id="BAABIG010000092">
    <property type="protein sequence ID" value="GAA4825090.1"/>
    <property type="molecule type" value="Genomic_DNA"/>
</dbReference>
<evidence type="ECO:0000259" key="1">
    <source>
        <dbReference type="Pfam" id="PF03446"/>
    </source>
</evidence>
<dbReference type="Proteomes" id="UP001501265">
    <property type="component" value="Unassembled WGS sequence"/>
</dbReference>
<protein>
    <recommendedName>
        <fullName evidence="1">6-phosphogluconate dehydrogenase NADP-binding domain-containing protein</fullName>
    </recommendedName>
</protein>
<sequence>MELGFVGAGRVGRPMVRRLVRAGHRVRVHARGAEACAALAGDGAEPVASLAAAARGADAVLVRVRTDAQVREVCLDGALIPALPAGSVLAVHTTGDPRTVRVLADRGGVGGLAASAAPFLRKDLAVVTGLAADLGLSLGPLEAAVRALEELLPGDG</sequence>
<gene>
    <name evidence="2" type="ORF">GCM10023220_68720</name>
</gene>
<comment type="caution">
    <text evidence="2">The sequence shown here is derived from an EMBL/GenBank/DDBJ whole genome shotgun (WGS) entry which is preliminary data.</text>
</comment>
<dbReference type="Pfam" id="PF03446">
    <property type="entry name" value="NAD_binding_2"/>
    <property type="match status" value="1"/>
</dbReference>
<feature type="domain" description="6-phosphogluconate dehydrogenase NADP-binding" evidence="1">
    <location>
        <begin position="3"/>
        <end position="106"/>
    </location>
</feature>
<dbReference type="PANTHER" id="PTHR43060:SF15">
    <property type="entry name" value="3-HYDROXYISOBUTYRATE DEHYDROGENASE-LIKE 1, MITOCHONDRIAL-RELATED"/>
    <property type="match status" value="1"/>
</dbReference>
<organism evidence="2 3">
    <name type="scientific">Streptomyces ziwulingensis</name>
    <dbReference type="NCBI Taxonomy" id="1045501"/>
    <lineage>
        <taxon>Bacteria</taxon>
        <taxon>Bacillati</taxon>
        <taxon>Actinomycetota</taxon>
        <taxon>Actinomycetes</taxon>
        <taxon>Kitasatosporales</taxon>
        <taxon>Streptomycetaceae</taxon>
        <taxon>Streptomyces</taxon>
    </lineage>
</organism>
<dbReference type="PANTHER" id="PTHR43060">
    <property type="entry name" value="3-HYDROXYISOBUTYRATE DEHYDROGENASE-LIKE 1, MITOCHONDRIAL-RELATED"/>
    <property type="match status" value="1"/>
</dbReference>
<dbReference type="SUPFAM" id="SSF51735">
    <property type="entry name" value="NAD(P)-binding Rossmann-fold domains"/>
    <property type="match status" value="1"/>
</dbReference>
<accession>A0ABP9D231</accession>
<dbReference type="InterPro" id="IPR036291">
    <property type="entry name" value="NAD(P)-bd_dom_sf"/>
</dbReference>
<dbReference type="RefSeq" id="WP_345624618.1">
    <property type="nucleotide sequence ID" value="NZ_BAABIG010000092.1"/>
</dbReference>
<dbReference type="Gene3D" id="3.40.50.720">
    <property type="entry name" value="NAD(P)-binding Rossmann-like Domain"/>
    <property type="match status" value="1"/>
</dbReference>
<name>A0ABP9D231_9ACTN</name>
<evidence type="ECO:0000313" key="2">
    <source>
        <dbReference type="EMBL" id="GAA4825090.1"/>
    </source>
</evidence>
<proteinExistence type="predicted"/>
<reference evidence="3" key="1">
    <citation type="journal article" date="2019" name="Int. J. Syst. Evol. Microbiol.">
        <title>The Global Catalogue of Microorganisms (GCM) 10K type strain sequencing project: providing services to taxonomists for standard genome sequencing and annotation.</title>
        <authorList>
            <consortium name="The Broad Institute Genomics Platform"/>
            <consortium name="The Broad Institute Genome Sequencing Center for Infectious Disease"/>
            <person name="Wu L."/>
            <person name="Ma J."/>
        </authorList>
    </citation>
    <scope>NUCLEOTIDE SEQUENCE [LARGE SCALE GENOMIC DNA]</scope>
    <source>
        <strain evidence="3">JCM 18081</strain>
    </source>
</reference>
<dbReference type="InterPro" id="IPR006115">
    <property type="entry name" value="6PGDH_NADP-bd"/>
</dbReference>
<evidence type="ECO:0000313" key="3">
    <source>
        <dbReference type="Proteomes" id="UP001501265"/>
    </source>
</evidence>